<keyword evidence="1" id="KW-0727">SH2 domain</keyword>
<dbReference type="Proteomes" id="UP000261380">
    <property type="component" value="Unplaced"/>
</dbReference>
<keyword evidence="4" id="KW-1185">Reference proteome</keyword>
<evidence type="ECO:0000313" key="4">
    <source>
        <dbReference type="Proteomes" id="UP000261380"/>
    </source>
</evidence>
<dbReference type="GeneTree" id="ENSGT00940000157050"/>
<dbReference type="SUPFAM" id="SSF55550">
    <property type="entry name" value="SH2 domain"/>
    <property type="match status" value="1"/>
</dbReference>
<evidence type="ECO:0000259" key="2">
    <source>
        <dbReference type="PROSITE" id="PS50001"/>
    </source>
</evidence>
<sequence>MSSNYVWYVGGMRRKEAEELLKGRRDGTFLIRDISSHLLVSNLKIYSILLWIIFISKLWSKTMYSKVNPHTRLISLY</sequence>
<feature type="domain" description="SH2" evidence="2">
    <location>
        <begin position="7"/>
        <end position="48"/>
    </location>
</feature>
<reference evidence="3" key="2">
    <citation type="submission" date="2025-09" db="UniProtKB">
        <authorList>
            <consortium name="Ensembl"/>
        </authorList>
    </citation>
    <scope>IDENTIFICATION</scope>
</reference>
<dbReference type="Pfam" id="PF00017">
    <property type="entry name" value="SH2"/>
    <property type="match status" value="1"/>
</dbReference>
<accession>A0A3B5LCH3</accession>
<reference evidence="3" key="1">
    <citation type="submission" date="2025-08" db="UniProtKB">
        <authorList>
            <consortium name="Ensembl"/>
        </authorList>
    </citation>
    <scope>IDENTIFICATION</scope>
</reference>
<organism evidence="3 4">
    <name type="scientific">Xiphophorus couchianus</name>
    <name type="common">Monterrey platyfish</name>
    <dbReference type="NCBI Taxonomy" id="32473"/>
    <lineage>
        <taxon>Eukaryota</taxon>
        <taxon>Metazoa</taxon>
        <taxon>Chordata</taxon>
        <taxon>Craniata</taxon>
        <taxon>Vertebrata</taxon>
        <taxon>Euteleostomi</taxon>
        <taxon>Actinopterygii</taxon>
        <taxon>Neopterygii</taxon>
        <taxon>Teleostei</taxon>
        <taxon>Neoteleostei</taxon>
        <taxon>Acanthomorphata</taxon>
        <taxon>Ovalentaria</taxon>
        <taxon>Atherinomorphae</taxon>
        <taxon>Cyprinodontiformes</taxon>
        <taxon>Poeciliidae</taxon>
        <taxon>Poeciliinae</taxon>
        <taxon>Xiphophorus</taxon>
    </lineage>
</organism>
<evidence type="ECO:0000256" key="1">
    <source>
        <dbReference type="PROSITE-ProRule" id="PRU00191"/>
    </source>
</evidence>
<dbReference type="Gene3D" id="3.30.505.10">
    <property type="entry name" value="SH2 domain"/>
    <property type="match status" value="1"/>
</dbReference>
<proteinExistence type="predicted"/>
<dbReference type="Ensembl" id="ENSXCOT00000008333.1">
    <property type="protein sequence ID" value="ENSXCOP00000008235.1"/>
    <property type="gene ID" value="ENSXCOG00000006320.1"/>
</dbReference>
<name>A0A3B5LCH3_9TELE</name>
<dbReference type="PROSITE" id="PS50001">
    <property type="entry name" value="SH2"/>
    <property type="match status" value="1"/>
</dbReference>
<dbReference type="InterPro" id="IPR000980">
    <property type="entry name" value="SH2"/>
</dbReference>
<protein>
    <recommendedName>
        <fullName evidence="2">SH2 domain-containing protein</fullName>
    </recommendedName>
</protein>
<evidence type="ECO:0000313" key="3">
    <source>
        <dbReference type="Ensembl" id="ENSXCOP00000008235.1"/>
    </source>
</evidence>
<dbReference type="InterPro" id="IPR036860">
    <property type="entry name" value="SH2_dom_sf"/>
</dbReference>
<dbReference type="AlphaFoldDB" id="A0A3B5LCH3"/>